<sequence length="60" mass="7095">MKTKDPSEHPWYKVYNINDYKKMREVRLIRGTLGQDLDTESYKDKVCCKVGPALSQKEFI</sequence>
<protein>
    <submittedName>
        <fullName evidence="1">Uncharacterized protein</fullName>
    </submittedName>
</protein>
<proteinExistence type="predicted"/>
<dbReference type="EMBL" id="JAIWYP010000015">
    <property type="protein sequence ID" value="KAH3703797.1"/>
    <property type="molecule type" value="Genomic_DNA"/>
</dbReference>
<dbReference type="AlphaFoldDB" id="A0A9D3YNG4"/>
<name>A0A9D3YNG4_DREPO</name>
<organism evidence="1 2">
    <name type="scientific">Dreissena polymorpha</name>
    <name type="common">Zebra mussel</name>
    <name type="synonym">Mytilus polymorpha</name>
    <dbReference type="NCBI Taxonomy" id="45954"/>
    <lineage>
        <taxon>Eukaryota</taxon>
        <taxon>Metazoa</taxon>
        <taxon>Spiralia</taxon>
        <taxon>Lophotrochozoa</taxon>
        <taxon>Mollusca</taxon>
        <taxon>Bivalvia</taxon>
        <taxon>Autobranchia</taxon>
        <taxon>Heteroconchia</taxon>
        <taxon>Euheterodonta</taxon>
        <taxon>Imparidentia</taxon>
        <taxon>Neoheterodontei</taxon>
        <taxon>Myida</taxon>
        <taxon>Dreissenoidea</taxon>
        <taxon>Dreissenidae</taxon>
        <taxon>Dreissena</taxon>
    </lineage>
</organism>
<comment type="caution">
    <text evidence="1">The sequence shown here is derived from an EMBL/GenBank/DDBJ whole genome shotgun (WGS) entry which is preliminary data.</text>
</comment>
<keyword evidence="2" id="KW-1185">Reference proteome</keyword>
<evidence type="ECO:0000313" key="2">
    <source>
        <dbReference type="Proteomes" id="UP000828390"/>
    </source>
</evidence>
<reference evidence="1" key="1">
    <citation type="journal article" date="2019" name="bioRxiv">
        <title>The Genome of the Zebra Mussel, Dreissena polymorpha: A Resource for Invasive Species Research.</title>
        <authorList>
            <person name="McCartney M.A."/>
            <person name="Auch B."/>
            <person name="Kono T."/>
            <person name="Mallez S."/>
            <person name="Zhang Y."/>
            <person name="Obille A."/>
            <person name="Becker A."/>
            <person name="Abrahante J.E."/>
            <person name="Garbe J."/>
            <person name="Badalamenti J.P."/>
            <person name="Herman A."/>
            <person name="Mangelson H."/>
            <person name="Liachko I."/>
            <person name="Sullivan S."/>
            <person name="Sone E.D."/>
            <person name="Koren S."/>
            <person name="Silverstein K.A.T."/>
            <person name="Beckman K.B."/>
            <person name="Gohl D.M."/>
        </authorList>
    </citation>
    <scope>NUCLEOTIDE SEQUENCE</scope>
    <source>
        <strain evidence="1">Duluth1</strain>
        <tissue evidence="1">Whole animal</tissue>
    </source>
</reference>
<gene>
    <name evidence="1" type="ORF">DPMN_078843</name>
</gene>
<evidence type="ECO:0000313" key="1">
    <source>
        <dbReference type="EMBL" id="KAH3703797.1"/>
    </source>
</evidence>
<dbReference type="Proteomes" id="UP000828390">
    <property type="component" value="Unassembled WGS sequence"/>
</dbReference>
<accession>A0A9D3YNG4</accession>
<reference evidence="1" key="2">
    <citation type="submission" date="2020-11" db="EMBL/GenBank/DDBJ databases">
        <authorList>
            <person name="McCartney M.A."/>
            <person name="Auch B."/>
            <person name="Kono T."/>
            <person name="Mallez S."/>
            <person name="Becker A."/>
            <person name="Gohl D.M."/>
            <person name="Silverstein K.A.T."/>
            <person name="Koren S."/>
            <person name="Bechman K.B."/>
            <person name="Herman A."/>
            <person name="Abrahante J.E."/>
            <person name="Garbe J."/>
        </authorList>
    </citation>
    <scope>NUCLEOTIDE SEQUENCE</scope>
    <source>
        <strain evidence="1">Duluth1</strain>
        <tissue evidence="1">Whole animal</tissue>
    </source>
</reference>